<dbReference type="InParanoid" id="A0A317Y0L1"/>
<accession>A0A317Y0L1</accession>
<organism evidence="1 2">
    <name type="scientific">Testicularia cyperi</name>
    <dbReference type="NCBI Taxonomy" id="1882483"/>
    <lineage>
        <taxon>Eukaryota</taxon>
        <taxon>Fungi</taxon>
        <taxon>Dikarya</taxon>
        <taxon>Basidiomycota</taxon>
        <taxon>Ustilaginomycotina</taxon>
        <taxon>Ustilaginomycetes</taxon>
        <taxon>Ustilaginales</taxon>
        <taxon>Anthracoideaceae</taxon>
        <taxon>Testicularia</taxon>
    </lineage>
</organism>
<reference evidence="1 2" key="1">
    <citation type="journal article" date="2018" name="Mol. Biol. Evol.">
        <title>Broad Genomic Sampling Reveals a Smut Pathogenic Ancestry of the Fungal Clade Ustilaginomycotina.</title>
        <authorList>
            <person name="Kijpornyongpan T."/>
            <person name="Mondo S.J."/>
            <person name="Barry K."/>
            <person name="Sandor L."/>
            <person name="Lee J."/>
            <person name="Lipzen A."/>
            <person name="Pangilinan J."/>
            <person name="LaButti K."/>
            <person name="Hainaut M."/>
            <person name="Henrissat B."/>
            <person name="Grigoriev I.V."/>
            <person name="Spatafora J.W."/>
            <person name="Aime M.C."/>
        </authorList>
    </citation>
    <scope>NUCLEOTIDE SEQUENCE [LARGE SCALE GENOMIC DNA]</scope>
    <source>
        <strain evidence="1 2">MCA 3645</strain>
    </source>
</reference>
<dbReference type="AlphaFoldDB" id="A0A317Y0L1"/>
<dbReference type="Proteomes" id="UP000246740">
    <property type="component" value="Unassembled WGS sequence"/>
</dbReference>
<keyword evidence="2" id="KW-1185">Reference proteome</keyword>
<feature type="non-terminal residue" evidence="1">
    <location>
        <position position="155"/>
    </location>
</feature>
<proteinExistence type="predicted"/>
<gene>
    <name evidence="1" type="ORF">BCV70DRAFT_220475</name>
</gene>
<name>A0A317Y0L1_9BASI</name>
<evidence type="ECO:0000313" key="1">
    <source>
        <dbReference type="EMBL" id="PWZ03730.1"/>
    </source>
</evidence>
<protein>
    <submittedName>
        <fullName evidence="1">Uncharacterized protein</fullName>
    </submittedName>
</protein>
<sequence length="155" mass="16861">MLLHSFIAAPPLNGQLGIADTFDVRLDPMATRPYCLLVCLQGFFACSLGYLGRLGFLPMPVRPPACWPVGRTAICIRTTPSASASRYPSAILACLVCLACSLASATKHLYASFCTSLADWPTGRFQTTTRVFCFSSRILSSLRSQSRTPTYSLHC</sequence>
<evidence type="ECO:0000313" key="2">
    <source>
        <dbReference type="Proteomes" id="UP000246740"/>
    </source>
</evidence>
<dbReference type="EMBL" id="KZ819188">
    <property type="protein sequence ID" value="PWZ03730.1"/>
    <property type="molecule type" value="Genomic_DNA"/>
</dbReference>